<keyword evidence="2" id="KW-0732">Signal</keyword>
<feature type="compositionally biased region" description="Basic and acidic residues" evidence="1">
    <location>
        <begin position="39"/>
        <end position="48"/>
    </location>
</feature>
<comment type="caution">
    <text evidence="3">The sequence shown here is derived from an EMBL/GenBank/DDBJ whole genome shotgun (WGS) entry which is preliminary data.</text>
</comment>
<feature type="compositionally biased region" description="Low complexity" evidence="1">
    <location>
        <begin position="23"/>
        <end position="32"/>
    </location>
</feature>
<reference evidence="3" key="1">
    <citation type="submission" date="2023-07" db="EMBL/GenBank/DDBJ databases">
        <authorList>
            <person name="Kim M.K."/>
        </authorList>
    </citation>
    <scope>NUCLEOTIDE SEQUENCE</scope>
    <source>
        <strain evidence="3">M29</strain>
    </source>
</reference>
<dbReference type="Proteomes" id="UP001167796">
    <property type="component" value="Unassembled WGS sequence"/>
</dbReference>
<accession>A0ABT9AI28</accession>
<evidence type="ECO:0000256" key="1">
    <source>
        <dbReference type="SAM" id="MobiDB-lite"/>
    </source>
</evidence>
<feature type="region of interest" description="Disordered" evidence="1">
    <location>
        <begin position="23"/>
        <end position="137"/>
    </location>
</feature>
<feature type="compositionally biased region" description="Basic and acidic residues" evidence="1">
    <location>
        <begin position="58"/>
        <end position="109"/>
    </location>
</feature>
<keyword evidence="4" id="KW-1185">Reference proteome</keyword>
<dbReference type="RefSeq" id="WP_305014165.1">
    <property type="nucleotide sequence ID" value="NZ_JAUQSX010000018.1"/>
</dbReference>
<evidence type="ECO:0000313" key="4">
    <source>
        <dbReference type="Proteomes" id="UP001167796"/>
    </source>
</evidence>
<name>A0ABT9AI28_9BACT</name>
<protein>
    <submittedName>
        <fullName evidence="3">Uncharacterized protein</fullName>
    </submittedName>
</protein>
<evidence type="ECO:0000313" key="3">
    <source>
        <dbReference type="EMBL" id="MDO7849496.1"/>
    </source>
</evidence>
<feature type="signal peptide" evidence="2">
    <location>
        <begin position="1"/>
        <end position="21"/>
    </location>
</feature>
<gene>
    <name evidence="3" type="ORF">Q5H92_24235</name>
</gene>
<sequence length="137" mass="16403">MKTSLLSILAAASLMASTAMAAPTTASASATIQQNPYDRLNDRNDKDFNYGFDKKHRVTPDERKRWEEAHRNDRKEDKRDRKEDRKDDKRDEKNDRKYDKRDDRNDKDFNYGFDKKHRVTNEERARWEAAHRNDGRR</sequence>
<feature type="compositionally biased region" description="Basic and acidic residues" evidence="1">
    <location>
        <begin position="119"/>
        <end position="137"/>
    </location>
</feature>
<evidence type="ECO:0000256" key="2">
    <source>
        <dbReference type="SAM" id="SignalP"/>
    </source>
</evidence>
<feature type="chain" id="PRO_5046784254" evidence="2">
    <location>
        <begin position="22"/>
        <end position="137"/>
    </location>
</feature>
<organism evidence="3 4">
    <name type="scientific">Hymenobacter mellowenesis</name>
    <dbReference type="NCBI Taxonomy" id="3063995"/>
    <lineage>
        <taxon>Bacteria</taxon>
        <taxon>Pseudomonadati</taxon>
        <taxon>Bacteroidota</taxon>
        <taxon>Cytophagia</taxon>
        <taxon>Cytophagales</taxon>
        <taxon>Hymenobacteraceae</taxon>
        <taxon>Hymenobacter</taxon>
    </lineage>
</organism>
<proteinExistence type="predicted"/>
<dbReference type="EMBL" id="JAUQSX010000018">
    <property type="protein sequence ID" value="MDO7849496.1"/>
    <property type="molecule type" value="Genomic_DNA"/>
</dbReference>